<comment type="caution">
    <text evidence="1">The sequence shown here is derived from an EMBL/GenBank/DDBJ whole genome shotgun (WGS) entry which is preliminary data.</text>
</comment>
<dbReference type="AlphaFoldDB" id="A0A8J4WHP7"/>
<dbReference type="OrthoDB" id="6085853at2759"/>
<protein>
    <submittedName>
        <fullName evidence="1">Uncharacterized protein</fullName>
    </submittedName>
</protein>
<proteinExistence type="predicted"/>
<reference evidence="1" key="1">
    <citation type="submission" date="2019-05" db="EMBL/GenBank/DDBJ databases">
        <title>Annotation for the trematode Paragonimus heterotremus.</title>
        <authorList>
            <person name="Choi Y.-J."/>
        </authorList>
    </citation>
    <scope>NUCLEOTIDE SEQUENCE</scope>
    <source>
        <strain evidence="1">LC</strain>
    </source>
</reference>
<sequence>MVDRLSAYNDAMAPPEAGSCRMHLGYGRYDYSTQSHLRANEKMFGKAEVEVIINRLQPPFANHGLLSSAVQMTMKQKHPAEATAEIIEKLATCDFKKCPVESSSGRHPLGFNRYDYGPSVNFQRYEAREVTKKELEDIIDRLTTYDITKTPPESRGPKKI</sequence>
<evidence type="ECO:0000313" key="1">
    <source>
        <dbReference type="EMBL" id="KAF5402638.1"/>
    </source>
</evidence>
<gene>
    <name evidence="1" type="ORF">PHET_03694</name>
</gene>
<evidence type="ECO:0000313" key="2">
    <source>
        <dbReference type="Proteomes" id="UP000748531"/>
    </source>
</evidence>
<accession>A0A8J4WHP7</accession>
<dbReference type="EMBL" id="LUCH01001689">
    <property type="protein sequence ID" value="KAF5402638.1"/>
    <property type="molecule type" value="Genomic_DNA"/>
</dbReference>
<dbReference type="Proteomes" id="UP000748531">
    <property type="component" value="Unassembled WGS sequence"/>
</dbReference>
<organism evidence="1 2">
    <name type="scientific">Paragonimus heterotremus</name>
    <dbReference type="NCBI Taxonomy" id="100268"/>
    <lineage>
        <taxon>Eukaryota</taxon>
        <taxon>Metazoa</taxon>
        <taxon>Spiralia</taxon>
        <taxon>Lophotrochozoa</taxon>
        <taxon>Platyhelminthes</taxon>
        <taxon>Trematoda</taxon>
        <taxon>Digenea</taxon>
        <taxon>Plagiorchiida</taxon>
        <taxon>Troglotremata</taxon>
        <taxon>Troglotrematidae</taxon>
        <taxon>Paragonimus</taxon>
    </lineage>
</organism>
<name>A0A8J4WHP7_9TREM</name>
<keyword evidence="2" id="KW-1185">Reference proteome</keyword>